<accession>A0A0F9GT06</accession>
<protein>
    <submittedName>
        <fullName evidence="1">Uncharacterized protein</fullName>
    </submittedName>
</protein>
<evidence type="ECO:0000313" key="1">
    <source>
        <dbReference type="EMBL" id="KKL93751.1"/>
    </source>
</evidence>
<proteinExistence type="predicted"/>
<feature type="non-terminal residue" evidence="1">
    <location>
        <position position="1"/>
    </location>
</feature>
<organism evidence="1">
    <name type="scientific">marine sediment metagenome</name>
    <dbReference type="NCBI Taxonomy" id="412755"/>
    <lineage>
        <taxon>unclassified sequences</taxon>
        <taxon>metagenomes</taxon>
        <taxon>ecological metagenomes</taxon>
    </lineage>
</organism>
<gene>
    <name evidence="1" type="ORF">LCGC14_1871580</name>
</gene>
<dbReference type="AlphaFoldDB" id="A0A0F9GT06"/>
<comment type="caution">
    <text evidence="1">The sequence shown here is derived from an EMBL/GenBank/DDBJ whole genome shotgun (WGS) entry which is preliminary data.</text>
</comment>
<sequence length="412" mass="40072">FRDGAVVLKEGQPFILDMALDGDAGDIFITAGAKDGFGTGGDVVISASQSGGSSSGGFISLTAGDGASEFAGGAGGAINYTAGNAAFSGEAGGAHVMIAGAGLVAGTGGAISITAGIGGLTGTGGDANLTSGAGGGIAENSGALTLASGTAGATSGNSGTLTLDTGTAGGTVGDILFNHGGVAAFEIDATGGTAGFVAANASGPAILNEVASATNPTLIPNKADLDTGDTWISTNVLGFVLGGTGLVKSGVLDRDVTAATVANTVVETTLYTFTVPANILGTTRSLRLSLIGEFLSNFSSTDTYIVRVKYGATTIFSRTSNAPIQNATPFQFNMDVLMSNANATGAQVAYAKHVDVGGAGVGGTIWTQGDTSVNSSIAEDSTTALALVVTIELSAANAALTFTLRGALLELL</sequence>
<name>A0A0F9GT06_9ZZZZ</name>
<reference evidence="1" key="1">
    <citation type="journal article" date="2015" name="Nature">
        <title>Complex archaea that bridge the gap between prokaryotes and eukaryotes.</title>
        <authorList>
            <person name="Spang A."/>
            <person name="Saw J.H."/>
            <person name="Jorgensen S.L."/>
            <person name="Zaremba-Niedzwiedzka K."/>
            <person name="Martijn J."/>
            <person name="Lind A.E."/>
            <person name="van Eijk R."/>
            <person name="Schleper C."/>
            <person name="Guy L."/>
            <person name="Ettema T.J."/>
        </authorList>
    </citation>
    <scope>NUCLEOTIDE SEQUENCE</scope>
</reference>
<dbReference type="EMBL" id="LAZR01019105">
    <property type="protein sequence ID" value="KKL93751.1"/>
    <property type="molecule type" value="Genomic_DNA"/>
</dbReference>